<dbReference type="InterPro" id="IPR011008">
    <property type="entry name" value="Dimeric_a/b-barrel"/>
</dbReference>
<dbReference type="Pfam" id="PF07876">
    <property type="entry name" value="Dabb"/>
    <property type="match status" value="1"/>
</dbReference>
<dbReference type="EMBL" id="KV419407">
    <property type="protein sequence ID" value="KZS93565.1"/>
    <property type="molecule type" value="Genomic_DNA"/>
</dbReference>
<dbReference type="OrthoDB" id="42919at2759"/>
<dbReference type="SUPFAM" id="SSF54909">
    <property type="entry name" value="Dimeric alpha+beta barrel"/>
    <property type="match status" value="1"/>
</dbReference>
<dbReference type="InterPro" id="IPR013097">
    <property type="entry name" value="Dabb"/>
</dbReference>
<reference evidence="2 3" key="1">
    <citation type="journal article" date="2016" name="Mol. Biol. Evol.">
        <title>Comparative Genomics of Early-Diverging Mushroom-Forming Fungi Provides Insights into the Origins of Lignocellulose Decay Capabilities.</title>
        <authorList>
            <person name="Nagy L.G."/>
            <person name="Riley R."/>
            <person name="Tritt A."/>
            <person name="Adam C."/>
            <person name="Daum C."/>
            <person name="Floudas D."/>
            <person name="Sun H."/>
            <person name="Yadav J.S."/>
            <person name="Pangilinan J."/>
            <person name="Larsson K.H."/>
            <person name="Matsuura K."/>
            <person name="Barry K."/>
            <person name="Labutti K."/>
            <person name="Kuo R."/>
            <person name="Ohm R.A."/>
            <person name="Bhattacharya S.S."/>
            <person name="Shirouzu T."/>
            <person name="Yoshinaga Y."/>
            <person name="Martin F.M."/>
            <person name="Grigoriev I.V."/>
            <person name="Hibbett D.S."/>
        </authorList>
    </citation>
    <scope>NUCLEOTIDE SEQUENCE [LARGE SCALE GENOMIC DNA]</scope>
    <source>
        <strain evidence="2 3">HHB9708</strain>
    </source>
</reference>
<feature type="domain" description="Stress-response A/B barrel" evidence="1">
    <location>
        <begin position="1"/>
        <end position="94"/>
    </location>
</feature>
<dbReference type="STRING" id="1314777.A0A164UV76"/>
<dbReference type="SMART" id="SM00886">
    <property type="entry name" value="Dabb"/>
    <property type="match status" value="1"/>
</dbReference>
<dbReference type="PROSITE" id="PS51502">
    <property type="entry name" value="S_R_A_B_BARREL"/>
    <property type="match status" value="1"/>
</dbReference>
<dbReference type="AlphaFoldDB" id="A0A164UV76"/>
<gene>
    <name evidence="2" type="ORF">SISNIDRAFT_485803</name>
</gene>
<sequence>MPVLIKFTPTSTESDKRAWADSLAALKDLIPQVKDIKIGTKIPHVKDGGWDNGAILTFDNKSDLDIYAKAKPHVDYQAATADLTLDKLIFDIEV</sequence>
<evidence type="ECO:0000313" key="3">
    <source>
        <dbReference type="Proteomes" id="UP000076722"/>
    </source>
</evidence>
<organism evidence="2 3">
    <name type="scientific">Sistotremastrum niveocremeum HHB9708</name>
    <dbReference type="NCBI Taxonomy" id="1314777"/>
    <lineage>
        <taxon>Eukaryota</taxon>
        <taxon>Fungi</taxon>
        <taxon>Dikarya</taxon>
        <taxon>Basidiomycota</taxon>
        <taxon>Agaricomycotina</taxon>
        <taxon>Agaricomycetes</taxon>
        <taxon>Sistotremastrales</taxon>
        <taxon>Sistotremastraceae</taxon>
        <taxon>Sertulicium</taxon>
        <taxon>Sertulicium niveocremeum</taxon>
    </lineage>
</organism>
<protein>
    <recommendedName>
        <fullName evidence="1">Stress-response A/B barrel domain-containing protein</fullName>
    </recommendedName>
</protein>
<dbReference type="Proteomes" id="UP000076722">
    <property type="component" value="Unassembled WGS sequence"/>
</dbReference>
<evidence type="ECO:0000313" key="2">
    <source>
        <dbReference type="EMBL" id="KZS93565.1"/>
    </source>
</evidence>
<keyword evidence="3" id="KW-1185">Reference proteome</keyword>
<name>A0A164UV76_9AGAM</name>
<proteinExistence type="predicted"/>
<dbReference type="Gene3D" id="3.30.70.100">
    <property type="match status" value="1"/>
</dbReference>
<accession>A0A164UV76</accession>
<evidence type="ECO:0000259" key="1">
    <source>
        <dbReference type="PROSITE" id="PS51502"/>
    </source>
</evidence>